<gene>
    <name evidence="1" type="ORF">M5X16_06305</name>
    <name evidence="2" type="ORF">PC41400_05535</name>
</gene>
<organism evidence="2 3">
    <name type="scientific">Paenibacillus chitinolyticus</name>
    <dbReference type="NCBI Taxonomy" id="79263"/>
    <lineage>
        <taxon>Bacteria</taxon>
        <taxon>Bacillati</taxon>
        <taxon>Bacillota</taxon>
        <taxon>Bacilli</taxon>
        <taxon>Bacillales</taxon>
        <taxon>Paenibacillaceae</taxon>
        <taxon>Paenibacillus</taxon>
    </lineage>
</organism>
<reference evidence="1 4" key="2">
    <citation type="submission" date="2022-05" db="EMBL/GenBank/DDBJ databases">
        <title>Genome Sequencing of Bee-Associated Microbes.</title>
        <authorList>
            <person name="Dunlap C."/>
        </authorList>
    </citation>
    <scope>NUCLEOTIDE SEQUENCE [LARGE SCALE GENOMIC DNA]</scope>
    <source>
        <strain evidence="1 4">NRRL B-23120</strain>
    </source>
</reference>
<dbReference type="OrthoDB" id="2882895at2"/>
<dbReference type="Gene3D" id="1.10.10.1150">
    <property type="entry name" value="Coenzyme PQQ synthesis protein D (PqqD)"/>
    <property type="match status" value="1"/>
</dbReference>
<evidence type="ECO:0000313" key="1">
    <source>
        <dbReference type="EMBL" id="MCY9595374.1"/>
    </source>
</evidence>
<dbReference type="RefSeq" id="WP_042229856.1">
    <property type="nucleotide sequence ID" value="NZ_CP026520.1"/>
</dbReference>
<dbReference type="Pfam" id="PF05402">
    <property type="entry name" value="PqqD"/>
    <property type="match status" value="1"/>
</dbReference>
<evidence type="ECO:0000313" key="2">
    <source>
        <dbReference type="EMBL" id="QAV17151.1"/>
    </source>
</evidence>
<dbReference type="EMBL" id="CP026520">
    <property type="protein sequence ID" value="QAV17151.1"/>
    <property type="molecule type" value="Genomic_DNA"/>
</dbReference>
<protein>
    <submittedName>
        <fullName evidence="2">PqqD family protein</fullName>
    </submittedName>
</protein>
<evidence type="ECO:0000313" key="3">
    <source>
        <dbReference type="Proteomes" id="UP000288943"/>
    </source>
</evidence>
<dbReference type="InterPro" id="IPR008792">
    <property type="entry name" value="PQQD"/>
</dbReference>
<accession>A0A410WS49</accession>
<proteinExistence type="predicted"/>
<dbReference type="Proteomes" id="UP000288943">
    <property type="component" value="Chromosome"/>
</dbReference>
<dbReference type="AlphaFoldDB" id="A0A410WS49"/>
<dbReference type="InterPro" id="IPR041881">
    <property type="entry name" value="PqqD_sf"/>
</dbReference>
<dbReference type="GeneID" id="95374277"/>
<sequence>MEKKFRRHQDTEVMLLDGEYVIMQMNRQSITRVNEVGGMIWSLLSETRTVHELVLCLQDHYETTYQTAENDIHLFLQQLEEYDLVEIMEVVEKESAPLPYRSAVT</sequence>
<dbReference type="EMBL" id="JAMDMJ010000008">
    <property type="protein sequence ID" value="MCY9595374.1"/>
    <property type="molecule type" value="Genomic_DNA"/>
</dbReference>
<dbReference type="KEGG" id="pchi:PC41400_05535"/>
<dbReference type="Proteomes" id="UP001527202">
    <property type="component" value="Unassembled WGS sequence"/>
</dbReference>
<reference evidence="2 3" key="1">
    <citation type="submission" date="2018-01" db="EMBL/GenBank/DDBJ databases">
        <title>The whole genome sequencing and assembly of Paenibacillus chitinolyticus KCCM 41400 strain.</title>
        <authorList>
            <person name="Kim J.-Y."/>
            <person name="Park M.-K."/>
            <person name="Lee Y.-J."/>
            <person name="Yi H."/>
            <person name="Bahn Y.-S."/>
            <person name="Kim J.F."/>
            <person name="Lee D.-W."/>
        </authorList>
    </citation>
    <scope>NUCLEOTIDE SEQUENCE [LARGE SCALE GENOMIC DNA]</scope>
    <source>
        <strain evidence="2 3">KCCM 41400</strain>
    </source>
</reference>
<name>A0A410WS49_9BACL</name>
<evidence type="ECO:0000313" key="4">
    <source>
        <dbReference type="Proteomes" id="UP001527202"/>
    </source>
</evidence>
<keyword evidence="4" id="KW-1185">Reference proteome</keyword>